<keyword evidence="2" id="KW-0012">Acyltransferase</keyword>
<dbReference type="Gene3D" id="3.40.630.30">
    <property type="match status" value="1"/>
</dbReference>
<reference evidence="4" key="1">
    <citation type="journal article" date="2014" name="Int. J. Syst. Evol. Microbiol.">
        <title>Complete genome of a new Firmicutes species belonging to the dominant human colonic microbiota ('Ruminococcus bicirculans') reveals two chromosomes and a selective capacity to utilize plant glucans.</title>
        <authorList>
            <consortium name="NISC Comparative Sequencing Program"/>
            <person name="Wegmann U."/>
            <person name="Louis P."/>
            <person name="Goesmann A."/>
            <person name="Henrissat B."/>
            <person name="Duncan S.H."/>
            <person name="Flint H.J."/>
        </authorList>
    </citation>
    <scope>NUCLEOTIDE SEQUENCE</scope>
    <source>
        <strain evidence="4">CECT 8869</strain>
    </source>
</reference>
<sequence length="175" mass="20513">MELNYTLCTLTDLKSLKEISEQTFIAAFEKDNNPQDFKNYISSAFALEKIKEELLDENSFFYFARIKDNIVGYFKLNINSAQTDIKKADYIELERIYVLPQYQGKGLGKKILNFIKRLPLVKHKERLWLGVWENNTKAINFYQNNGFVKFGTHPYLIGSDQQTDWLMGFKLSTLL</sequence>
<evidence type="ECO:0000259" key="3">
    <source>
        <dbReference type="PROSITE" id="PS51186"/>
    </source>
</evidence>
<dbReference type="InterPro" id="IPR016181">
    <property type="entry name" value="Acyl_CoA_acyltransferase"/>
</dbReference>
<keyword evidence="1" id="KW-0808">Transferase</keyword>
<keyword evidence="5" id="KW-1185">Reference proteome</keyword>
<dbReference type="RefSeq" id="WP_304435975.1">
    <property type="nucleotide sequence ID" value="NZ_JAUKUC010000001.1"/>
</dbReference>
<dbReference type="Pfam" id="PF00583">
    <property type="entry name" value="Acetyltransf_1"/>
    <property type="match status" value="1"/>
</dbReference>
<dbReference type="CDD" id="cd04301">
    <property type="entry name" value="NAT_SF"/>
    <property type="match status" value="1"/>
</dbReference>
<name>A0ABT8RQ13_9FLAO</name>
<evidence type="ECO:0000313" key="4">
    <source>
        <dbReference type="EMBL" id="MDO1513004.1"/>
    </source>
</evidence>
<dbReference type="PANTHER" id="PTHR42919:SF8">
    <property type="entry name" value="N-ALPHA-ACETYLTRANSFERASE 50"/>
    <property type="match status" value="1"/>
</dbReference>
<dbReference type="InterPro" id="IPR051556">
    <property type="entry name" value="N-term/lysine_N-AcTrnsfr"/>
</dbReference>
<accession>A0ABT8RQ13</accession>
<evidence type="ECO:0000313" key="5">
    <source>
        <dbReference type="Proteomes" id="UP001168579"/>
    </source>
</evidence>
<gene>
    <name evidence="4" type="ORF">Q2T41_10090</name>
</gene>
<proteinExistence type="predicted"/>
<dbReference type="SUPFAM" id="SSF55729">
    <property type="entry name" value="Acyl-CoA N-acyltransferases (Nat)"/>
    <property type="match status" value="1"/>
</dbReference>
<evidence type="ECO:0000256" key="1">
    <source>
        <dbReference type="ARBA" id="ARBA00022679"/>
    </source>
</evidence>
<evidence type="ECO:0000256" key="2">
    <source>
        <dbReference type="ARBA" id="ARBA00023315"/>
    </source>
</evidence>
<organism evidence="4 5">
    <name type="scientific">Maribacter confluentis</name>
    <dbReference type="NCBI Taxonomy" id="1656093"/>
    <lineage>
        <taxon>Bacteria</taxon>
        <taxon>Pseudomonadati</taxon>
        <taxon>Bacteroidota</taxon>
        <taxon>Flavobacteriia</taxon>
        <taxon>Flavobacteriales</taxon>
        <taxon>Flavobacteriaceae</taxon>
        <taxon>Maribacter</taxon>
    </lineage>
</organism>
<dbReference type="InterPro" id="IPR000182">
    <property type="entry name" value="GNAT_dom"/>
</dbReference>
<feature type="domain" description="N-acetyltransferase" evidence="3">
    <location>
        <begin position="3"/>
        <end position="172"/>
    </location>
</feature>
<reference evidence="4" key="2">
    <citation type="submission" date="2023-06" db="EMBL/GenBank/DDBJ databases">
        <authorList>
            <person name="Lucena T."/>
            <person name="Sun Q."/>
        </authorList>
    </citation>
    <scope>NUCLEOTIDE SEQUENCE</scope>
    <source>
        <strain evidence="4">CECT 8869</strain>
    </source>
</reference>
<dbReference type="Proteomes" id="UP001168579">
    <property type="component" value="Unassembled WGS sequence"/>
</dbReference>
<comment type="caution">
    <text evidence="4">The sequence shown here is derived from an EMBL/GenBank/DDBJ whole genome shotgun (WGS) entry which is preliminary data.</text>
</comment>
<dbReference type="PROSITE" id="PS51186">
    <property type="entry name" value="GNAT"/>
    <property type="match status" value="1"/>
</dbReference>
<dbReference type="PANTHER" id="PTHR42919">
    <property type="entry name" value="N-ALPHA-ACETYLTRANSFERASE"/>
    <property type="match status" value="1"/>
</dbReference>
<dbReference type="EMBL" id="JAUKUC010000001">
    <property type="protein sequence ID" value="MDO1513004.1"/>
    <property type="molecule type" value="Genomic_DNA"/>
</dbReference>
<protein>
    <submittedName>
        <fullName evidence="4">GNAT family N-acetyltransferase</fullName>
    </submittedName>
</protein>